<gene>
    <name evidence="9" type="ORF">S06H3_27938</name>
</gene>
<dbReference type="GO" id="GO:0005886">
    <property type="term" value="C:plasma membrane"/>
    <property type="evidence" value="ECO:0007669"/>
    <property type="project" value="UniProtKB-SubCell"/>
</dbReference>
<dbReference type="InterPro" id="IPR035906">
    <property type="entry name" value="MetI-like_sf"/>
</dbReference>
<dbReference type="GO" id="GO:0055085">
    <property type="term" value="P:transmembrane transport"/>
    <property type="evidence" value="ECO:0007669"/>
    <property type="project" value="InterPro"/>
</dbReference>
<feature type="transmembrane region" description="Helical" evidence="7">
    <location>
        <begin position="34"/>
        <end position="54"/>
    </location>
</feature>
<evidence type="ECO:0000256" key="5">
    <source>
        <dbReference type="ARBA" id="ARBA00022989"/>
    </source>
</evidence>
<keyword evidence="2" id="KW-0813">Transport</keyword>
<evidence type="ECO:0000256" key="3">
    <source>
        <dbReference type="ARBA" id="ARBA00022475"/>
    </source>
</evidence>
<dbReference type="Gene3D" id="1.10.3720.10">
    <property type="entry name" value="MetI-like"/>
    <property type="match status" value="1"/>
</dbReference>
<protein>
    <recommendedName>
        <fullName evidence="8">ABC transmembrane type-1 domain-containing protein</fullName>
    </recommendedName>
</protein>
<reference evidence="9" key="1">
    <citation type="journal article" date="2014" name="Front. Microbiol.">
        <title>High frequency of phylogenetically diverse reductive dehalogenase-homologous genes in deep subseafloor sedimentary metagenomes.</title>
        <authorList>
            <person name="Kawai M."/>
            <person name="Futagami T."/>
            <person name="Toyoda A."/>
            <person name="Takaki Y."/>
            <person name="Nishi S."/>
            <person name="Hori S."/>
            <person name="Arai W."/>
            <person name="Tsubouchi T."/>
            <person name="Morono Y."/>
            <person name="Uchiyama I."/>
            <person name="Ito T."/>
            <person name="Fujiyama A."/>
            <person name="Inagaki F."/>
            <person name="Takami H."/>
        </authorList>
    </citation>
    <scope>NUCLEOTIDE SEQUENCE</scope>
    <source>
        <strain evidence="9">Expedition CK06-06</strain>
    </source>
</reference>
<comment type="subcellular location">
    <subcellularLocation>
        <location evidence="1">Cell membrane</location>
        <topology evidence="1">Multi-pass membrane protein</topology>
    </subcellularLocation>
</comment>
<proteinExistence type="predicted"/>
<evidence type="ECO:0000256" key="1">
    <source>
        <dbReference type="ARBA" id="ARBA00004651"/>
    </source>
</evidence>
<dbReference type="PANTHER" id="PTHR30043:SF1">
    <property type="entry name" value="ABC TRANSPORT SYSTEM PERMEASE PROTEIN P69"/>
    <property type="match status" value="1"/>
</dbReference>
<keyword evidence="3" id="KW-1003">Cell membrane</keyword>
<feature type="non-terminal residue" evidence="9">
    <location>
        <position position="1"/>
    </location>
</feature>
<evidence type="ECO:0000256" key="4">
    <source>
        <dbReference type="ARBA" id="ARBA00022692"/>
    </source>
</evidence>
<dbReference type="InterPro" id="IPR000515">
    <property type="entry name" value="MetI-like"/>
</dbReference>
<accession>X1M0I0</accession>
<organism evidence="9">
    <name type="scientific">marine sediment metagenome</name>
    <dbReference type="NCBI Taxonomy" id="412755"/>
    <lineage>
        <taxon>unclassified sequences</taxon>
        <taxon>metagenomes</taxon>
        <taxon>ecological metagenomes</taxon>
    </lineage>
</organism>
<evidence type="ECO:0000259" key="8">
    <source>
        <dbReference type="PROSITE" id="PS50928"/>
    </source>
</evidence>
<dbReference type="EMBL" id="BARV01016256">
    <property type="protein sequence ID" value="GAI24873.1"/>
    <property type="molecule type" value="Genomic_DNA"/>
</dbReference>
<feature type="transmembrane region" description="Helical" evidence="7">
    <location>
        <begin position="88"/>
        <end position="106"/>
    </location>
</feature>
<dbReference type="AlphaFoldDB" id="X1M0I0"/>
<dbReference type="Pfam" id="PF00528">
    <property type="entry name" value="BPD_transp_1"/>
    <property type="match status" value="1"/>
</dbReference>
<dbReference type="SUPFAM" id="SSF161098">
    <property type="entry name" value="MetI-like"/>
    <property type="match status" value="1"/>
</dbReference>
<feature type="transmembrane region" description="Helical" evidence="7">
    <location>
        <begin position="61"/>
        <end position="82"/>
    </location>
</feature>
<dbReference type="PROSITE" id="PS50928">
    <property type="entry name" value="ABC_TM1"/>
    <property type="match status" value="1"/>
</dbReference>
<evidence type="ECO:0000313" key="9">
    <source>
        <dbReference type="EMBL" id="GAI24873.1"/>
    </source>
</evidence>
<keyword evidence="6 7" id="KW-0472">Membrane</keyword>
<evidence type="ECO:0000256" key="7">
    <source>
        <dbReference type="SAM" id="Phobius"/>
    </source>
</evidence>
<feature type="domain" description="ABC transmembrane type-1" evidence="8">
    <location>
        <begin position="1"/>
        <end position="106"/>
    </location>
</feature>
<comment type="caution">
    <text evidence="9">The sequence shown here is derived from an EMBL/GenBank/DDBJ whole genome shotgun (WGS) entry which is preliminary data.</text>
</comment>
<keyword evidence="4 7" id="KW-0812">Transmembrane</keyword>
<sequence length="120" mass="12906">VGALGRYFSEAVENINPEIIDAAKATGANRIKTIVHAVIPELAALIVGYILYYFEYCVRTGTILGLVGAGGIGLQLMISIHLFKYGEVATILLVIIAIIVIMDRLATMARTRLIEGEAMA</sequence>
<keyword evidence="5 7" id="KW-1133">Transmembrane helix</keyword>
<dbReference type="PANTHER" id="PTHR30043">
    <property type="entry name" value="PHOSPHONATES TRANSPORT SYSTEM PERMEASE PROTEIN"/>
    <property type="match status" value="1"/>
</dbReference>
<evidence type="ECO:0000256" key="6">
    <source>
        <dbReference type="ARBA" id="ARBA00023136"/>
    </source>
</evidence>
<name>X1M0I0_9ZZZZ</name>
<evidence type="ECO:0000256" key="2">
    <source>
        <dbReference type="ARBA" id="ARBA00022448"/>
    </source>
</evidence>